<dbReference type="InterPro" id="IPR036513">
    <property type="entry name" value="STAS_dom_sf"/>
</dbReference>
<sequence>MLKKGNCLMVAVPGELDHHTAEPIRRAVDKRLEEGVVRNVVFDFRNTTFMDSSGIGMLMGRYRLLRYMGGTVTAIHVSDRLLRIMQLSGIHKFIEISQETVWTQKRK</sequence>
<dbReference type="Gene3D" id="3.30.750.24">
    <property type="entry name" value="STAS domain"/>
    <property type="match status" value="1"/>
</dbReference>
<proteinExistence type="inferred from homology"/>
<evidence type="ECO:0000256" key="1">
    <source>
        <dbReference type="ARBA" id="ARBA00009013"/>
    </source>
</evidence>
<dbReference type="InterPro" id="IPR003658">
    <property type="entry name" value="Anti-sigma_ant"/>
</dbReference>
<dbReference type="Proteomes" id="UP000184245">
    <property type="component" value="Unassembled WGS sequence"/>
</dbReference>
<dbReference type="PROSITE" id="PS50801">
    <property type="entry name" value="STAS"/>
    <property type="match status" value="1"/>
</dbReference>
<organism evidence="4 5">
    <name type="scientific">Lactonifactor longoviformis DSM 17459</name>
    <dbReference type="NCBI Taxonomy" id="1122155"/>
    <lineage>
        <taxon>Bacteria</taxon>
        <taxon>Bacillati</taxon>
        <taxon>Bacillota</taxon>
        <taxon>Clostridia</taxon>
        <taxon>Eubacteriales</taxon>
        <taxon>Clostridiaceae</taxon>
        <taxon>Lactonifactor</taxon>
    </lineage>
</organism>
<dbReference type="PANTHER" id="PTHR33495">
    <property type="entry name" value="ANTI-SIGMA FACTOR ANTAGONIST TM_1081-RELATED-RELATED"/>
    <property type="match status" value="1"/>
</dbReference>
<dbReference type="EMBL" id="FQVI01000002">
    <property type="protein sequence ID" value="SHE54606.1"/>
    <property type="molecule type" value="Genomic_DNA"/>
</dbReference>
<dbReference type="AlphaFoldDB" id="A0A1M4UD72"/>
<evidence type="ECO:0000256" key="2">
    <source>
        <dbReference type="RuleBase" id="RU003749"/>
    </source>
</evidence>
<dbReference type="PANTHER" id="PTHR33495:SF2">
    <property type="entry name" value="ANTI-SIGMA FACTOR ANTAGONIST TM_1081-RELATED"/>
    <property type="match status" value="1"/>
</dbReference>
<dbReference type="GO" id="GO:0043856">
    <property type="term" value="F:anti-sigma factor antagonist activity"/>
    <property type="evidence" value="ECO:0007669"/>
    <property type="project" value="InterPro"/>
</dbReference>
<dbReference type="SUPFAM" id="SSF52091">
    <property type="entry name" value="SpoIIaa-like"/>
    <property type="match status" value="1"/>
</dbReference>
<evidence type="ECO:0000259" key="3">
    <source>
        <dbReference type="PROSITE" id="PS50801"/>
    </source>
</evidence>
<protein>
    <recommendedName>
        <fullName evidence="2">Anti-sigma factor antagonist</fullName>
    </recommendedName>
</protein>
<reference evidence="4 5" key="1">
    <citation type="submission" date="2016-11" db="EMBL/GenBank/DDBJ databases">
        <authorList>
            <person name="Jaros S."/>
            <person name="Januszkiewicz K."/>
            <person name="Wedrychowicz H."/>
        </authorList>
    </citation>
    <scope>NUCLEOTIDE SEQUENCE [LARGE SCALE GENOMIC DNA]</scope>
    <source>
        <strain evidence="4 5">DSM 17459</strain>
    </source>
</reference>
<dbReference type="CDD" id="cd07043">
    <property type="entry name" value="STAS_anti-anti-sigma_factors"/>
    <property type="match status" value="1"/>
</dbReference>
<dbReference type="Pfam" id="PF01740">
    <property type="entry name" value="STAS"/>
    <property type="match status" value="1"/>
</dbReference>
<name>A0A1M4UD72_9CLOT</name>
<evidence type="ECO:0000313" key="4">
    <source>
        <dbReference type="EMBL" id="SHE54606.1"/>
    </source>
</evidence>
<dbReference type="STRING" id="1122155.SAMN02745158_00856"/>
<keyword evidence="5" id="KW-1185">Reference proteome</keyword>
<dbReference type="InterPro" id="IPR002645">
    <property type="entry name" value="STAS_dom"/>
</dbReference>
<feature type="domain" description="STAS" evidence="3">
    <location>
        <begin position="1"/>
        <end position="107"/>
    </location>
</feature>
<comment type="similarity">
    <text evidence="1 2">Belongs to the anti-sigma-factor antagonist family.</text>
</comment>
<accession>A0A1M4UD72</accession>
<dbReference type="NCBIfam" id="TIGR00377">
    <property type="entry name" value="ant_ant_sig"/>
    <property type="match status" value="1"/>
</dbReference>
<gene>
    <name evidence="4" type="ORF">SAMN02745158_00856</name>
</gene>
<evidence type="ECO:0000313" key="5">
    <source>
        <dbReference type="Proteomes" id="UP000184245"/>
    </source>
</evidence>
<dbReference type="RefSeq" id="WP_242946721.1">
    <property type="nucleotide sequence ID" value="NZ_FQVI01000002.1"/>
</dbReference>